<keyword evidence="2" id="KW-0813">Transport</keyword>
<name>A0ABV4I001_9ACTN</name>
<feature type="signal peptide" evidence="4">
    <location>
        <begin position="1"/>
        <end position="22"/>
    </location>
</feature>
<dbReference type="CDD" id="cd13585">
    <property type="entry name" value="PBP2_TMBP_like"/>
    <property type="match status" value="1"/>
</dbReference>
<keyword evidence="6" id="KW-1185">Reference proteome</keyword>
<dbReference type="PROSITE" id="PS51257">
    <property type="entry name" value="PROKAR_LIPOPROTEIN"/>
    <property type="match status" value="1"/>
</dbReference>
<dbReference type="RefSeq" id="WP_370718055.1">
    <property type="nucleotide sequence ID" value="NZ_JBGGTQ010000003.1"/>
</dbReference>
<accession>A0ABV4I001</accession>
<keyword evidence="3 4" id="KW-0732">Signal</keyword>
<comment type="similarity">
    <text evidence="1">Belongs to the bacterial solute-binding protein 1 family.</text>
</comment>
<evidence type="ECO:0000256" key="4">
    <source>
        <dbReference type="SAM" id="SignalP"/>
    </source>
</evidence>
<dbReference type="Pfam" id="PF13416">
    <property type="entry name" value="SBP_bac_8"/>
    <property type="match status" value="1"/>
</dbReference>
<organism evidence="5 6">
    <name type="scientific">Kineococcus mangrovi</name>
    <dbReference type="NCBI Taxonomy" id="1660183"/>
    <lineage>
        <taxon>Bacteria</taxon>
        <taxon>Bacillati</taxon>
        <taxon>Actinomycetota</taxon>
        <taxon>Actinomycetes</taxon>
        <taxon>Kineosporiales</taxon>
        <taxon>Kineosporiaceae</taxon>
        <taxon>Kineococcus</taxon>
    </lineage>
</organism>
<evidence type="ECO:0000256" key="2">
    <source>
        <dbReference type="ARBA" id="ARBA00022448"/>
    </source>
</evidence>
<dbReference type="Proteomes" id="UP001566476">
    <property type="component" value="Unassembled WGS sequence"/>
</dbReference>
<feature type="chain" id="PRO_5045100519" evidence="4">
    <location>
        <begin position="23"/>
        <end position="458"/>
    </location>
</feature>
<comment type="caution">
    <text evidence="5">The sequence shown here is derived from an EMBL/GenBank/DDBJ whole genome shotgun (WGS) entry which is preliminary data.</text>
</comment>
<protein>
    <submittedName>
        <fullName evidence="5">Sugar ABC transporter substrate-binding protein</fullName>
    </submittedName>
</protein>
<gene>
    <name evidence="5" type="ORF">AB2L28_07110</name>
</gene>
<dbReference type="PANTHER" id="PTHR30061:SF50">
    <property type="entry name" value="MALTOSE_MALTODEXTRIN-BINDING PERIPLASMIC PROTEIN"/>
    <property type="match status" value="1"/>
</dbReference>
<evidence type="ECO:0000256" key="1">
    <source>
        <dbReference type="ARBA" id="ARBA00008520"/>
    </source>
</evidence>
<reference evidence="5 6" key="1">
    <citation type="submission" date="2024-07" db="EMBL/GenBank/DDBJ databases">
        <authorList>
            <person name="Thanompreechachai J."/>
            <person name="Duangmal K."/>
        </authorList>
    </citation>
    <scope>NUCLEOTIDE SEQUENCE [LARGE SCALE GENOMIC DNA]</scope>
    <source>
        <strain evidence="5 6">TBRC 1896</strain>
    </source>
</reference>
<dbReference type="EMBL" id="JBGGTQ010000003">
    <property type="protein sequence ID" value="MEZ0492003.1"/>
    <property type="molecule type" value="Genomic_DNA"/>
</dbReference>
<proteinExistence type="inferred from homology"/>
<evidence type="ECO:0000313" key="6">
    <source>
        <dbReference type="Proteomes" id="UP001566476"/>
    </source>
</evidence>
<evidence type="ECO:0000313" key="5">
    <source>
        <dbReference type="EMBL" id="MEZ0492003.1"/>
    </source>
</evidence>
<dbReference type="InterPro" id="IPR006059">
    <property type="entry name" value="SBP"/>
</dbReference>
<sequence>MPFSTRISARLRTAVASVGAVAVLSACGTYGVDPGADGETGTVTYWLWESAQLPAYQQCANDFQVQNPDIDIQIEQFGWEDYWNKLFTGFVANSAPDVFADHTQRYGEFAERGLIVPIDEQVEAAGIDLGKYVEGTTDLWIGPDGKRYGLPKDFDTIGLFYNEAMTQEAGISRQDMETLTWNPQDGGTYEQVIAHLTVDQNGVRGDEPGFDKSRIRTYGLGLGSAGAPFGQVEWSYLAMTNGWSYADKAMWGTDFHYDDPKFKETYGWWRGLIDKGYMPPLAFTEGGAPDQQMQAGRYAIVSEGSWQTANYGNLQGVDLALAPTPIGPSGQRSAMQNSLADSISTSSQVKGAAWKWVEYLSSVECQSVVAQAGVVMPAIASTVETSKESLGRTGFDISAFTDQVEQGTTFPYPAVLNGAEFQSIMGSTMDNVMAFNTDLDAFDAANERVNALFTAPQE</sequence>
<evidence type="ECO:0000256" key="3">
    <source>
        <dbReference type="ARBA" id="ARBA00022729"/>
    </source>
</evidence>
<dbReference type="Gene3D" id="3.40.190.10">
    <property type="entry name" value="Periplasmic binding protein-like II"/>
    <property type="match status" value="1"/>
</dbReference>
<dbReference type="PANTHER" id="PTHR30061">
    <property type="entry name" value="MALTOSE-BINDING PERIPLASMIC PROTEIN"/>
    <property type="match status" value="1"/>
</dbReference>
<dbReference type="SUPFAM" id="SSF53850">
    <property type="entry name" value="Periplasmic binding protein-like II"/>
    <property type="match status" value="1"/>
</dbReference>